<dbReference type="GO" id="GO:0005525">
    <property type="term" value="F:GTP binding"/>
    <property type="evidence" value="ECO:0007669"/>
    <property type="project" value="InterPro"/>
</dbReference>
<dbReference type="Pfam" id="PF01926">
    <property type="entry name" value="MMR_HSR1"/>
    <property type="match status" value="1"/>
</dbReference>
<evidence type="ECO:0000313" key="4">
    <source>
        <dbReference type="EMBL" id="CAE6412360.1"/>
    </source>
</evidence>
<dbReference type="Proteomes" id="UP000663841">
    <property type="component" value="Unassembled WGS sequence"/>
</dbReference>
<protein>
    <recommendedName>
        <fullName evidence="3">G domain-containing protein</fullName>
    </recommendedName>
</protein>
<reference evidence="4" key="1">
    <citation type="submission" date="2021-01" db="EMBL/GenBank/DDBJ databases">
        <authorList>
            <person name="Kaushik A."/>
        </authorList>
    </citation>
    <scope>NUCLEOTIDE SEQUENCE</scope>
    <source>
        <strain evidence="4">AG3-T5</strain>
    </source>
</reference>
<dbReference type="InterPro" id="IPR006073">
    <property type="entry name" value="GTP-bd"/>
</dbReference>
<feature type="domain" description="G" evidence="3">
    <location>
        <begin position="28"/>
        <end position="87"/>
    </location>
</feature>
<evidence type="ECO:0000256" key="2">
    <source>
        <dbReference type="SAM" id="MobiDB-lite"/>
    </source>
</evidence>
<feature type="coiled-coil region" evidence="1">
    <location>
        <begin position="347"/>
        <end position="381"/>
    </location>
</feature>
<dbReference type="AlphaFoldDB" id="A0A8H2X114"/>
<sequence length="982" mass="111963">MSGGYLGTITQLGFPRFQIDNKAPSLHMLVMGLQGCGKSSFINLAIGRPDCAVSAESLLCTQIFHPCQFSRSMNGCEFRFTDTPGFGNEMIDDRRILELLIENLAPNSYKDSPAADDSDFPQLRTVTGLIYIYSEDEPFKNRVSRSTIEMLVKVLGERFLDRVTVLIRSQNKSQIESFKFMSDKDSPLYPLYCNDIKPRTLPYERDPQSIERILGPYTGLYPRAVQLAVLDNFAQQYSDNWRHNDIPRYLRDFFPKNIGPPKMVDQLRLLLQGLTNEHKKMQDALTQKAEEIKGLQLAHDIELEHIQRVREREELTHGMELKYLHDTLRGRAREEVAELKSSKTFEIKELRSLISQKEEQIKNLRSTHDAELKSIQKAREKESFNHEMGLKRLYSTIREQEVEISELKPRNSSAGGLKIKELQNQLQATNGELTKLKASNKETNKLRSENDSEIKRLRTLLAQKEAEMNGLRSTHEAERERSREERSREKIDHEVTLNVLQNKLEDRESAIAQLKSSRGLEFERLEAAKNEEISKLNTEMGSEIERLQRLLAQEEIQDLRSTHGTGLKHIQKFAQEIELNCKHLLDTIREQGVSNLESNKDSELEELEGVTNTGSSIPGSNQDSQVRAFQDRLQAKDEELAKLKTESERRIQEVMDVVQAKEREIAELKTKMDDTTTQTGNNQGGDVHILNPEISRAHAEHESLLHSMQPQERIEPAQITTELGHINRLIEEFGQSLSEHIEEHMKRNSPNKDLQPAHLLNLFGPVGKKLASKNKQDAYVLFEYAIQATICGQLYTHLFKPFHPSTAADEKSNTFLMQLYGQMTHQEPQTVTGRWRKDAFNSISKDPTLGGRIEPNNEKLHQLLTEALSTLLGKIVAIQPHDVLQEHDKALVKVITKAEQFNNLLKGVVSMLGDFRPIAFHFGEAFQSNYMTEVTSSPKKAKHPETILATVELGLVKSYALGGNQNPEETVLRKAVVLGLFK</sequence>
<keyword evidence="1" id="KW-0175">Coiled coil</keyword>
<proteinExistence type="predicted"/>
<dbReference type="EMBL" id="CAJMWW010000065">
    <property type="protein sequence ID" value="CAE6412360.1"/>
    <property type="molecule type" value="Genomic_DNA"/>
</dbReference>
<feature type="coiled-coil region" evidence="1">
    <location>
        <begin position="593"/>
        <end position="678"/>
    </location>
</feature>
<name>A0A8H2X114_9AGAM</name>
<feature type="coiled-coil region" evidence="1">
    <location>
        <begin position="264"/>
        <end position="291"/>
    </location>
</feature>
<organism evidence="4 5">
    <name type="scientific">Rhizoctonia solani</name>
    <dbReference type="NCBI Taxonomy" id="456999"/>
    <lineage>
        <taxon>Eukaryota</taxon>
        <taxon>Fungi</taxon>
        <taxon>Dikarya</taxon>
        <taxon>Basidiomycota</taxon>
        <taxon>Agaricomycotina</taxon>
        <taxon>Agaricomycetes</taxon>
        <taxon>Cantharellales</taxon>
        <taxon>Ceratobasidiaceae</taxon>
        <taxon>Rhizoctonia</taxon>
    </lineage>
</organism>
<gene>
    <name evidence="4" type="ORF">RDB_LOCUS25152</name>
</gene>
<evidence type="ECO:0000259" key="3">
    <source>
        <dbReference type="Pfam" id="PF01926"/>
    </source>
</evidence>
<accession>A0A8H2X114</accession>
<comment type="caution">
    <text evidence="4">The sequence shown here is derived from an EMBL/GenBank/DDBJ whole genome shotgun (WGS) entry which is preliminary data.</text>
</comment>
<dbReference type="InterPro" id="IPR027417">
    <property type="entry name" value="P-loop_NTPase"/>
</dbReference>
<dbReference type="SUPFAM" id="SSF52540">
    <property type="entry name" value="P-loop containing nucleoside triphosphate hydrolases"/>
    <property type="match status" value="1"/>
</dbReference>
<evidence type="ECO:0000256" key="1">
    <source>
        <dbReference type="SAM" id="Coils"/>
    </source>
</evidence>
<feature type="region of interest" description="Disordered" evidence="2">
    <location>
        <begin position="465"/>
        <end position="489"/>
    </location>
</feature>
<evidence type="ECO:0000313" key="5">
    <source>
        <dbReference type="Proteomes" id="UP000663841"/>
    </source>
</evidence>
<dbReference type="Gene3D" id="3.40.50.300">
    <property type="entry name" value="P-loop containing nucleotide triphosphate hydrolases"/>
    <property type="match status" value="1"/>
</dbReference>
<feature type="compositionally biased region" description="Basic and acidic residues" evidence="2">
    <location>
        <begin position="473"/>
        <end position="489"/>
    </location>
</feature>